<proteinExistence type="predicted"/>
<reference evidence="1 2" key="1">
    <citation type="journal article" date="2022" name="Genome Biol. Evol.">
        <title>The Spruce Budworm Genome: Reconstructing the Evolutionary History of Antifreeze Proteins.</title>
        <authorList>
            <person name="Beliveau C."/>
            <person name="Gagne P."/>
            <person name="Picq S."/>
            <person name="Vernygora O."/>
            <person name="Keeling C.I."/>
            <person name="Pinkney K."/>
            <person name="Doucet D."/>
            <person name="Wen F."/>
            <person name="Johnston J.S."/>
            <person name="Maaroufi H."/>
            <person name="Boyle B."/>
            <person name="Laroche J."/>
            <person name="Dewar K."/>
            <person name="Juretic N."/>
            <person name="Blackburn G."/>
            <person name="Nisole A."/>
            <person name="Brunet B."/>
            <person name="Brandao M."/>
            <person name="Lumley L."/>
            <person name="Duan J."/>
            <person name="Quan G."/>
            <person name="Lucarotti C.J."/>
            <person name="Roe A.D."/>
            <person name="Sperling F.A.H."/>
            <person name="Levesque R.C."/>
            <person name="Cusson M."/>
        </authorList>
    </citation>
    <scope>NUCLEOTIDE SEQUENCE [LARGE SCALE GENOMIC DNA]</scope>
    <source>
        <strain evidence="1">Glfc:IPQL:Cfum</strain>
    </source>
</reference>
<evidence type="ECO:0000313" key="2">
    <source>
        <dbReference type="Proteomes" id="UP001064048"/>
    </source>
</evidence>
<sequence length="1307" mass="148513">MASNVIMPTATTMGYLADSPVPEREESALRSILRSLDENFPQNWRDWKVIHYTMDELFGGQDIPDKVDSKMRFAVPTSDLARAFDPGATSLSERRYRAIRASLMKWPLGRALLYAPHSIMAQIHEPDYDAFMNAVKTVRPKLTKRSSVTSELRTDSPKSPEAGGSQSSATPNSKSTNIQATPRPTTPTPLSQDSSGHLLASILSQQMALMNKFCAAQVEQQEEIKALKGQKQNNVAMDLDSSFADSMVSDEPRESFVSEKNSPVHESESSEDDDTYDFMPKTTEQEPKIRKADPKALKYGIECQRLGVAPKWKFAETLESFDGTLGAITNGLIQQRLIFEEILASLPKDVRKKVKKEYLGPESKFKKNSTDLLQYVCGKRTEVIRLRRKAFTPRNKVIKQIIHEIPPSETHLFEEKMLTDVVKEQGRLAKYARQWEGAPTSIQKIIKGYRIPFGKKPPLEGLRKNSFRFTTPASPQMDLEIRNLLESGALRKSLQARGFLSTFFLRKKSDNTYRPIFNLKRLNEYVLTPKFHLVNHLQIPRHLRIKDFMMKVDISQAYFHIPIHPSHRRFLSMAYQGHVYEMTCLPFGLASAPSAFAMITNWIAQQLRRKGLRVIVYLDDFLFMHENSVVLERQVQCALTFLRNLGWHINPEKTSKKASMNLEYLGITWDSEINAKSLSGVKVTQLRKCISKLLEERLWSWHDAKVFLGKLEFAAAVIPLGRLHCRFLQRALRHLSRRDPHTKFRIPEVIIPRLIWWWENAHKSTAIHHADPSIFITTDAAEGGWGAIVNGRHMWGRWTPSQKNWHSNVKELWTVYEVLSRLGSELQGKTIMLQSDNRTTVAYIEKQGGTKSLKLLEAAEKILVLCQRMKCHLTARHIPGLTMDSGRTVQTESAARMAPQSPDSSEDISKVWKTTNRFIRLEKISSSSPVRQRRCNRQGQPIYGCIQQDMVLRPRVDFSSASDHTASPQSPAESQGSISSSDATLGQRFLGTGTLPVGSRSPFPNSESEGSPKGSPHRLASPRSRKPEIGGLDGSGWAEQVSGWPQEKIDLLECSWRKSTLKTYRPIWKRWCDWAKTTNTSVNNPSARHLADYLCYLHTVLNLRAKTIALHKSVVANFSNPLQAKELSGHPLIKRILKGIIAGDPPVKRCITWCIEDLLSFLKRYDVDESSLFAVARHTCVLLLLATGRRVHDLTLLSLENGAFEEKPGRIVFWPKFGSKTDSSSYRQSGWLLKCTSERSERRLDLVYWVKKLIYVSAERRRPSNLLNLFITTRGTAKNASRTVIAGWIRTLLKKRVFQHQREASGP</sequence>
<evidence type="ECO:0000313" key="1">
    <source>
        <dbReference type="EMBL" id="KAI8437183.1"/>
    </source>
</evidence>
<protein>
    <submittedName>
        <fullName evidence="1">Uncharacterized protein</fullName>
    </submittedName>
</protein>
<keyword evidence="2" id="KW-1185">Reference proteome</keyword>
<dbReference type="EMBL" id="CM046117">
    <property type="protein sequence ID" value="KAI8437183.1"/>
    <property type="molecule type" value="Genomic_DNA"/>
</dbReference>
<dbReference type="Proteomes" id="UP001064048">
    <property type="component" value="Chromosome 17"/>
</dbReference>
<gene>
    <name evidence="1" type="ORF">MSG28_010510</name>
</gene>
<comment type="caution">
    <text evidence="1">The sequence shown here is derived from an EMBL/GenBank/DDBJ whole genome shotgun (WGS) entry which is preliminary data.</text>
</comment>
<accession>A0ACC0KLK3</accession>
<organism evidence="1 2">
    <name type="scientific">Choristoneura fumiferana</name>
    <name type="common">Spruce budworm moth</name>
    <name type="synonym">Archips fumiferana</name>
    <dbReference type="NCBI Taxonomy" id="7141"/>
    <lineage>
        <taxon>Eukaryota</taxon>
        <taxon>Metazoa</taxon>
        <taxon>Ecdysozoa</taxon>
        <taxon>Arthropoda</taxon>
        <taxon>Hexapoda</taxon>
        <taxon>Insecta</taxon>
        <taxon>Pterygota</taxon>
        <taxon>Neoptera</taxon>
        <taxon>Endopterygota</taxon>
        <taxon>Lepidoptera</taxon>
        <taxon>Glossata</taxon>
        <taxon>Ditrysia</taxon>
        <taxon>Tortricoidea</taxon>
        <taxon>Tortricidae</taxon>
        <taxon>Tortricinae</taxon>
        <taxon>Choristoneura</taxon>
    </lineage>
</organism>
<name>A0ACC0KLK3_CHOFU</name>